<dbReference type="HOGENOM" id="CLU_119247_2_1_1"/>
<feature type="region of interest" description="Disordered" evidence="2">
    <location>
        <begin position="76"/>
        <end position="128"/>
    </location>
</feature>
<dbReference type="PANTHER" id="PTHR45730:SF137">
    <property type="entry name" value="OS09G0430600 PROTEIN"/>
    <property type="match status" value="1"/>
</dbReference>
<organism evidence="4">
    <name type="scientific">Oryza brachyantha</name>
    <name type="common">malo sina</name>
    <dbReference type="NCBI Taxonomy" id="4533"/>
    <lineage>
        <taxon>Eukaryota</taxon>
        <taxon>Viridiplantae</taxon>
        <taxon>Streptophyta</taxon>
        <taxon>Embryophyta</taxon>
        <taxon>Tracheophyta</taxon>
        <taxon>Spermatophyta</taxon>
        <taxon>Magnoliopsida</taxon>
        <taxon>Liliopsida</taxon>
        <taxon>Poales</taxon>
        <taxon>Poaceae</taxon>
        <taxon>BOP clade</taxon>
        <taxon>Oryzoideae</taxon>
        <taxon>Oryzeae</taxon>
        <taxon>Oryzinae</taxon>
        <taxon>Oryza</taxon>
    </lineage>
</organism>
<gene>
    <name evidence="4" type="primary">LOC102715607</name>
</gene>
<dbReference type="eggNOG" id="ENOG502S25C">
    <property type="taxonomic scope" value="Eukaryota"/>
</dbReference>
<dbReference type="EnsemblPlants" id="OB09G17790.1">
    <property type="protein sequence ID" value="OB09G17790.1"/>
    <property type="gene ID" value="OB09G17790"/>
</dbReference>
<dbReference type="GO" id="GO:0008270">
    <property type="term" value="F:zinc ion binding"/>
    <property type="evidence" value="ECO:0007669"/>
    <property type="project" value="UniProtKB-KW"/>
</dbReference>
<proteinExistence type="predicted"/>
<evidence type="ECO:0000313" key="4">
    <source>
        <dbReference type="EnsemblPlants" id="OB09G17790.1"/>
    </source>
</evidence>
<dbReference type="PANTHER" id="PTHR45730">
    <property type="entry name" value="ZINC FINGER PROTEIN JAGGED"/>
    <property type="match status" value="1"/>
</dbReference>
<dbReference type="Gene3D" id="3.30.160.60">
    <property type="entry name" value="Classic Zinc Finger"/>
    <property type="match status" value="1"/>
</dbReference>
<evidence type="ECO:0000256" key="2">
    <source>
        <dbReference type="SAM" id="MobiDB-lite"/>
    </source>
</evidence>
<dbReference type="PROSITE" id="PS50157">
    <property type="entry name" value="ZINC_FINGER_C2H2_2"/>
    <property type="match status" value="1"/>
</dbReference>
<feature type="compositionally biased region" description="Polar residues" evidence="2">
    <location>
        <begin position="89"/>
        <end position="99"/>
    </location>
</feature>
<evidence type="ECO:0000313" key="5">
    <source>
        <dbReference type="Proteomes" id="UP000006038"/>
    </source>
</evidence>
<keyword evidence="5" id="KW-1185">Reference proteome</keyword>
<feature type="domain" description="C2H2-type" evidence="3">
    <location>
        <begin position="33"/>
        <end position="60"/>
    </location>
</feature>
<sequence length="128" mass="13704">MALNREEEDEINLELTLYYSSASSSSPEPIGFFLCMYCDRKFYSSQALGGHQNAHKYERSLAKRRREIAAAMRAHGVPPAEDGAGASGTAAQSKVSIEAQQKAAAAPGRGGKSSPEYGGHGLDLSLRL</sequence>
<reference evidence="4" key="2">
    <citation type="submission" date="2013-04" db="UniProtKB">
        <authorList>
            <consortium name="EnsemblPlants"/>
        </authorList>
    </citation>
    <scope>IDENTIFICATION</scope>
</reference>
<accession>J3MXQ0</accession>
<dbReference type="OrthoDB" id="632497at2759"/>
<dbReference type="PROSITE" id="PS00028">
    <property type="entry name" value="ZINC_FINGER_C2H2_1"/>
    <property type="match status" value="1"/>
</dbReference>
<keyword evidence="1" id="KW-0862">Zinc</keyword>
<evidence type="ECO:0000259" key="3">
    <source>
        <dbReference type="PROSITE" id="PS50157"/>
    </source>
</evidence>
<protein>
    <recommendedName>
        <fullName evidence="3">C2H2-type domain-containing protein</fullName>
    </recommendedName>
</protein>
<dbReference type="InterPro" id="IPR036236">
    <property type="entry name" value="Znf_C2H2_sf"/>
</dbReference>
<dbReference type="RefSeq" id="XP_006661260.1">
    <property type="nucleotide sequence ID" value="XM_006661197.3"/>
</dbReference>
<dbReference type="STRING" id="4533.J3MXQ0"/>
<dbReference type="KEGG" id="obr:102715607"/>
<dbReference type="InterPro" id="IPR045320">
    <property type="entry name" value="JAGGED/SL1-like"/>
</dbReference>
<dbReference type="Gramene" id="OB09G17790.1">
    <property type="protein sequence ID" value="OB09G17790.1"/>
    <property type="gene ID" value="OB09G17790"/>
</dbReference>
<reference evidence="4" key="1">
    <citation type="journal article" date="2013" name="Nat. Commun.">
        <title>Whole-genome sequencing of Oryza brachyantha reveals mechanisms underlying Oryza genome evolution.</title>
        <authorList>
            <person name="Chen J."/>
            <person name="Huang Q."/>
            <person name="Gao D."/>
            <person name="Wang J."/>
            <person name="Lang Y."/>
            <person name="Liu T."/>
            <person name="Li B."/>
            <person name="Bai Z."/>
            <person name="Luis Goicoechea J."/>
            <person name="Liang C."/>
            <person name="Chen C."/>
            <person name="Zhang W."/>
            <person name="Sun S."/>
            <person name="Liao Y."/>
            <person name="Zhang X."/>
            <person name="Yang L."/>
            <person name="Song C."/>
            <person name="Wang M."/>
            <person name="Shi J."/>
            <person name="Liu G."/>
            <person name="Liu J."/>
            <person name="Zhou H."/>
            <person name="Zhou W."/>
            <person name="Yu Q."/>
            <person name="An N."/>
            <person name="Chen Y."/>
            <person name="Cai Q."/>
            <person name="Wang B."/>
            <person name="Liu B."/>
            <person name="Min J."/>
            <person name="Huang Y."/>
            <person name="Wu H."/>
            <person name="Li Z."/>
            <person name="Zhang Y."/>
            <person name="Yin Y."/>
            <person name="Song W."/>
            <person name="Jiang J."/>
            <person name="Jackson S.A."/>
            <person name="Wing R.A."/>
            <person name="Wang J."/>
            <person name="Chen M."/>
        </authorList>
    </citation>
    <scope>NUCLEOTIDE SEQUENCE [LARGE SCALE GENOMIC DNA]</scope>
    <source>
        <strain evidence="4">cv. IRGC 101232</strain>
    </source>
</reference>
<keyword evidence="1" id="KW-0863">Zinc-finger</keyword>
<evidence type="ECO:0000256" key="1">
    <source>
        <dbReference type="PROSITE-ProRule" id="PRU00042"/>
    </source>
</evidence>
<keyword evidence="1" id="KW-0479">Metal-binding</keyword>
<dbReference type="SUPFAM" id="SSF57667">
    <property type="entry name" value="beta-beta-alpha zinc fingers"/>
    <property type="match status" value="1"/>
</dbReference>
<name>J3MXQ0_ORYBR</name>
<dbReference type="GeneID" id="102715607"/>
<dbReference type="InterPro" id="IPR013087">
    <property type="entry name" value="Znf_C2H2_type"/>
</dbReference>
<dbReference type="AlphaFoldDB" id="J3MXQ0"/>
<dbReference type="GO" id="GO:0003700">
    <property type="term" value="F:DNA-binding transcription factor activity"/>
    <property type="evidence" value="ECO:0007669"/>
    <property type="project" value="InterPro"/>
</dbReference>
<dbReference type="Proteomes" id="UP000006038">
    <property type="component" value="Chromosome 9"/>
</dbReference>